<organism evidence="3 4">
    <name type="scientific">Methanothrix soehngenii (strain ATCC 5969 / DSM 3671 / JCM 10134 / NBRC 103675 / OCM 69 / GP-6)</name>
    <name type="common">Methanosaeta concilii</name>
    <dbReference type="NCBI Taxonomy" id="990316"/>
    <lineage>
        <taxon>Archaea</taxon>
        <taxon>Methanobacteriati</taxon>
        <taxon>Methanobacteriota</taxon>
        <taxon>Stenosarchaea group</taxon>
        <taxon>Methanomicrobia</taxon>
        <taxon>Methanotrichales</taxon>
        <taxon>Methanotrichaceae</taxon>
        <taxon>Methanothrix</taxon>
    </lineage>
</organism>
<sequence length="416" mass="46904">MELQRNKVCGIDVHKRFLIATILCRDGKKDTQRFSVTLEDLLKFRDWVIENGCEQVAIESTGIYWHPVHSVLEGKIDLIVANSYKIKHTPGRKTDVSDSEWIAELCLNGMIEPSRIFPKDDRELRRLTRAREGYVKQMTQEKNKIHQSLDSACIKLASVISDIFGKSGMYLLNCVLEGREIDDIIDGIPSGRLKKKADQIKESIKSRLDVSQVILIRGSLSLMKSIQERIDELDGEISARIQYRKNDLAIAMSIPGTGFVSATAILAEIGNYTDFEKPEQLAAWCGLVPSLYQSAEKTILGGITKQGSKHIRRMLIQVAYAISRTKDSKLKKFFLRIQAKKGSKVAAVALARKVLCILHHLLINQEMYIEDRDKKNMRQKPLIPPSPIEMSIQEMIDCIVRAGYVVTKSDSIGGFG</sequence>
<dbReference type="PANTHER" id="PTHR33055:SF13">
    <property type="entry name" value="TRANSPOSASE"/>
    <property type="match status" value="1"/>
</dbReference>
<feature type="domain" description="Transposase IS116/IS110/IS902 C-terminal" evidence="2">
    <location>
        <begin position="250"/>
        <end position="333"/>
    </location>
</feature>
<dbReference type="InParanoid" id="F4BW46"/>
<name>F4BW46_METSG</name>
<dbReference type="Pfam" id="PF02371">
    <property type="entry name" value="Transposase_20"/>
    <property type="match status" value="1"/>
</dbReference>
<proteinExistence type="predicted"/>
<reference evidence="3 4" key="1">
    <citation type="journal article" date="2011" name="J. Bacteriol.">
        <title>Complete genome sequence of Methanosaeta concilii, a specialist in aceticlastic methanogenesis.</title>
        <authorList>
            <person name="Barber R.D."/>
            <person name="Zhang L."/>
            <person name="Harnack M."/>
            <person name="Olson M.V."/>
            <person name="Kaul R."/>
            <person name="Ingram-Smith C."/>
            <person name="Smith K.S."/>
        </authorList>
    </citation>
    <scope>NUCLEOTIDE SEQUENCE [LARGE SCALE GENOMIC DNA]</scope>
    <source>
        <strain evidence="4">ATCC 5969 / DSM 3671 / JCM 10134 / NBRC 103675 / OCM 69 / GP-6</strain>
    </source>
</reference>
<evidence type="ECO:0000313" key="3">
    <source>
        <dbReference type="EMBL" id="AEB68476.1"/>
    </source>
</evidence>
<dbReference type="NCBIfam" id="NF033542">
    <property type="entry name" value="transpos_IS110"/>
    <property type="match status" value="1"/>
</dbReference>
<dbReference type="PANTHER" id="PTHR33055">
    <property type="entry name" value="TRANSPOSASE FOR INSERTION SEQUENCE ELEMENT IS1111A"/>
    <property type="match status" value="1"/>
</dbReference>
<evidence type="ECO:0000259" key="1">
    <source>
        <dbReference type="Pfam" id="PF01548"/>
    </source>
</evidence>
<dbReference type="AlphaFoldDB" id="F4BW46"/>
<dbReference type="HOGENOM" id="CLU_036902_11_0_2"/>
<dbReference type="KEGG" id="mcj:MCON_1893"/>
<evidence type="ECO:0000313" key="4">
    <source>
        <dbReference type="Proteomes" id="UP000007807"/>
    </source>
</evidence>
<dbReference type="Pfam" id="PF01548">
    <property type="entry name" value="DEDD_Tnp_IS110"/>
    <property type="match status" value="1"/>
</dbReference>
<dbReference type="Proteomes" id="UP000007807">
    <property type="component" value="Chromosome"/>
</dbReference>
<gene>
    <name evidence="3" type="ordered locus">MCON_1893</name>
</gene>
<dbReference type="InterPro" id="IPR002525">
    <property type="entry name" value="Transp_IS110-like_N"/>
</dbReference>
<dbReference type="GO" id="GO:0003677">
    <property type="term" value="F:DNA binding"/>
    <property type="evidence" value="ECO:0007669"/>
    <property type="project" value="InterPro"/>
</dbReference>
<dbReference type="EMBL" id="CP002565">
    <property type="protein sequence ID" value="AEB68476.1"/>
    <property type="molecule type" value="Genomic_DNA"/>
</dbReference>
<keyword evidence="4" id="KW-1185">Reference proteome</keyword>
<dbReference type="OrthoDB" id="117658at2157"/>
<accession>F4BW46</accession>
<dbReference type="InterPro" id="IPR047650">
    <property type="entry name" value="Transpos_IS110"/>
</dbReference>
<protein>
    <submittedName>
        <fullName evidence="3">Transposase, IS116/IS110/IS902 family</fullName>
    </submittedName>
</protein>
<dbReference type="GO" id="GO:0004803">
    <property type="term" value="F:transposase activity"/>
    <property type="evidence" value="ECO:0007669"/>
    <property type="project" value="InterPro"/>
</dbReference>
<dbReference type="GO" id="GO:0006313">
    <property type="term" value="P:DNA transposition"/>
    <property type="evidence" value="ECO:0007669"/>
    <property type="project" value="InterPro"/>
</dbReference>
<dbReference type="InterPro" id="IPR003346">
    <property type="entry name" value="Transposase_20"/>
</dbReference>
<feature type="domain" description="Transposase IS110-like N-terminal" evidence="1">
    <location>
        <begin position="9"/>
        <end position="153"/>
    </location>
</feature>
<evidence type="ECO:0000259" key="2">
    <source>
        <dbReference type="Pfam" id="PF02371"/>
    </source>
</evidence>